<comment type="pathway">
    <text evidence="7">Amino-acid biosynthesis; D-alanine biosynthesis; D-alanine from L-alanine: step 1/1.</text>
</comment>
<dbReference type="SUPFAM" id="SSF51419">
    <property type="entry name" value="PLP-binding barrel"/>
    <property type="match status" value="1"/>
</dbReference>
<dbReference type="Pfam" id="PF00842">
    <property type="entry name" value="Ala_racemase_C"/>
    <property type="match status" value="1"/>
</dbReference>
<dbReference type="FunFam" id="3.20.20.10:FF:000002">
    <property type="entry name" value="Alanine racemase"/>
    <property type="match status" value="1"/>
</dbReference>
<dbReference type="InterPro" id="IPR011079">
    <property type="entry name" value="Ala_racemase_C"/>
</dbReference>
<comment type="similarity">
    <text evidence="3 7">Belongs to the alanine racemase family.</text>
</comment>
<dbReference type="NCBIfam" id="TIGR00492">
    <property type="entry name" value="alr"/>
    <property type="match status" value="1"/>
</dbReference>
<dbReference type="HAMAP" id="MF_01201">
    <property type="entry name" value="Ala_racemase"/>
    <property type="match status" value="1"/>
</dbReference>
<evidence type="ECO:0000256" key="2">
    <source>
        <dbReference type="ARBA" id="ARBA00001933"/>
    </source>
</evidence>
<dbReference type="PANTHER" id="PTHR30511:SF0">
    <property type="entry name" value="ALANINE RACEMASE, CATABOLIC-RELATED"/>
    <property type="match status" value="1"/>
</dbReference>
<evidence type="ECO:0000256" key="4">
    <source>
        <dbReference type="ARBA" id="ARBA00022898"/>
    </source>
</evidence>
<evidence type="ECO:0000256" key="5">
    <source>
        <dbReference type="ARBA" id="ARBA00023235"/>
    </source>
</evidence>
<dbReference type="InterPro" id="IPR001608">
    <property type="entry name" value="Ala_racemase_N"/>
</dbReference>
<comment type="function">
    <text evidence="6">Isomerizes L-alanine to D-alanine which is then oxidized to pyruvate by DadA.</text>
</comment>
<evidence type="ECO:0000313" key="11">
    <source>
        <dbReference type="EMBL" id="AXN02201.1"/>
    </source>
</evidence>
<comment type="cofactor">
    <cofactor evidence="2 7 8">
        <name>pyridoxal 5'-phosphate</name>
        <dbReference type="ChEBI" id="CHEBI:597326"/>
    </cofactor>
</comment>
<dbReference type="InterPro" id="IPR000821">
    <property type="entry name" value="Ala_racemase"/>
</dbReference>
<comment type="function">
    <text evidence="7">Catalyzes the interconversion of L-alanine and D-alanine. May also act on other amino acids.</text>
</comment>
<keyword evidence="4 7" id="KW-0663">Pyridoxal phosphate</keyword>
<keyword evidence="5 7" id="KW-0413">Isomerase</keyword>
<proteinExistence type="inferred from homology"/>
<feature type="binding site" evidence="7 9">
    <location>
        <position position="132"/>
    </location>
    <ligand>
        <name>substrate</name>
    </ligand>
</feature>
<dbReference type="InterPro" id="IPR029066">
    <property type="entry name" value="PLP-binding_barrel"/>
</dbReference>
<dbReference type="Gene3D" id="3.20.20.10">
    <property type="entry name" value="Alanine racemase"/>
    <property type="match status" value="1"/>
</dbReference>
<feature type="domain" description="Alanine racemase C-terminal" evidence="10">
    <location>
        <begin position="234"/>
        <end position="357"/>
    </location>
</feature>
<dbReference type="KEGG" id="ppet:C9I82_234"/>
<dbReference type="GO" id="GO:0030170">
    <property type="term" value="F:pyridoxal phosphate binding"/>
    <property type="evidence" value="ECO:0007669"/>
    <property type="project" value="UniProtKB-UniRule"/>
</dbReference>
<dbReference type="GO" id="GO:0030632">
    <property type="term" value="P:D-alanine biosynthetic process"/>
    <property type="evidence" value="ECO:0007669"/>
    <property type="project" value="UniProtKB-UniRule"/>
</dbReference>
<reference evidence="11 12" key="1">
    <citation type="submission" date="2018-03" db="EMBL/GenBank/DDBJ databases">
        <title>A parallel universe: an anciently diverged bacterial symbiosis in a Hawaiian planthopper (Hemiptera: Cixiidae) reveals rearranged nutritional responsibilities.</title>
        <authorList>
            <person name="Bennett G."/>
            <person name="Mao M."/>
        </authorList>
    </citation>
    <scope>NUCLEOTIDE SEQUENCE [LARGE SCALE GENOMIC DNA]</scope>
    <source>
        <strain evidence="11 12">OLIH</strain>
    </source>
</reference>
<organism evidence="11 12">
    <name type="scientific">Candidatus Purcelliella pentastirinorum</name>
    <dbReference type="NCBI Taxonomy" id="472834"/>
    <lineage>
        <taxon>Bacteria</taxon>
        <taxon>Pseudomonadati</taxon>
        <taxon>Pseudomonadota</taxon>
        <taxon>Gammaproteobacteria</taxon>
        <taxon>Enterobacterales</taxon>
        <taxon>Enterobacteriaceae</taxon>
        <taxon>Candidatus Purcelliella</taxon>
    </lineage>
</organism>
<evidence type="ECO:0000256" key="7">
    <source>
        <dbReference type="HAMAP-Rule" id="MF_01201"/>
    </source>
</evidence>
<dbReference type="UniPathway" id="UPA00042">
    <property type="reaction ID" value="UER00497"/>
</dbReference>
<dbReference type="EC" id="5.1.1.1" evidence="7"/>
<gene>
    <name evidence="11" type="ORF">C9I82_234</name>
</gene>
<dbReference type="GO" id="GO:0008784">
    <property type="term" value="F:alanine racemase activity"/>
    <property type="evidence" value="ECO:0007669"/>
    <property type="project" value="UniProtKB-UniRule"/>
</dbReference>
<dbReference type="Pfam" id="PF01168">
    <property type="entry name" value="Ala_racemase_N"/>
    <property type="match status" value="1"/>
</dbReference>
<evidence type="ECO:0000259" key="10">
    <source>
        <dbReference type="SMART" id="SM01005"/>
    </source>
</evidence>
<dbReference type="PANTHER" id="PTHR30511">
    <property type="entry name" value="ALANINE RACEMASE"/>
    <property type="match status" value="1"/>
</dbReference>
<dbReference type="PROSITE" id="PS00395">
    <property type="entry name" value="ALANINE_RACEMASE"/>
    <property type="match status" value="1"/>
</dbReference>
<name>A0A346DZP6_9ENTR</name>
<feature type="active site" description="Proton acceptor; specific for L-alanine" evidence="7">
    <location>
        <position position="255"/>
    </location>
</feature>
<dbReference type="EMBL" id="CP028374">
    <property type="protein sequence ID" value="AXN02201.1"/>
    <property type="molecule type" value="Genomic_DNA"/>
</dbReference>
<feature type="modified residue" description="N6-(pyridoxal phosphate)lysine" evidence="7 8">
    <location>
        <position position="37"/>
    </location>
</feature>
<protein>
    <recommendedName>
        <fullName evidence="7">Alanine racemase</fullName>
        <ecNumber evidence="7">5.1.1.1</ecNumber>
    </recommendedName>
</protein>
<feature type="binding site" evidence="7 9">
    <location>
        <position position="302"/>
    </location>
    <ligand>
        <name>substrate</name>
    </ligand>
</feature>
<evidence type="ECO:0000256" key="6">
    <source>
        <dbReference type="ARBA" id="ARBA00037715"/>
    </source>
</evidence>
<dbReference type="GO" id="GO:0005829">
    <property type="term" value="C:cytosol"/>
    <property type="evidence" value="ECO:0007669"/>
    <property type="project" value="TreeGrafter"/>
</dbReference>
<dbReference type="InterPro" id="IPR009006">
    <property type="entry name" value="Ala_racemase/Decarboxylase_C"/>
</dbReference>
<evidence type="ECO:0000313" key="12">
    <source>
        <dbReference type="Proteomes" id="UP000256856"/>
    </source>
</evidence>
<dbReference type="PRINTS" id="PR00992">
    <property type="entry name" value="ALARACEMASE"/>
</dbReference>
<evidence type="ECO:0000256" key="9">
    <source>
        <dbReference type="PIRSR" id="PIRSR600821-52"/>
    </source>
</evidence>
<sequence length="357" mass="40734">MYMSRPISIIIDSTILKDNLSIIRKISFNSKFWAVVKSNAYGHGIRYIWKLLSDADGFALVELEDALFLRKMGYVKPILLLEGFFEKNELEIFDRYHLTSCIHSEWQINALEHFKFSAPLDIYVKFNSGMNRFGFDFKDFFVIWNKLRSLKSIGDMTMMTHFVNVDDLNHVKDTRRYISSIIDDYKIKCCFANSAVILFSSYFNYDWVRSGILLYGLSPTGNYRDISKYGLKPVMTFSSKIIFIRDINIGDILGYGNYIVKEKKRIGIVACGYSDGYPRNISISTPVSVDGVITQTIGLISMDTLIVDLTYCPKADIGSNVELWGNNIGIDKVACMSNTISYELISSLSSRIPISLK</sequence>
<comment type="catalytic activity">
    <reaction evidence="1 7">
        <text>L-alanine = D-alanine</text>
        <dbReference type="Rhea" id="RHEA:20249"/>
        <dbReference type="ChEBI" id="CHEBI:57416"/>
        <dbReference type="ChEBI" id="CHEBI:57972"/>
        <dbReference type="EC" id="5.1.1.1"/>
    </reaction>
</comment>
<evidence type="ECO:0000256" key="3">
    <source>
        <dbReference type="ARBA" id="ARBA00007880"/>
    </source>
</evidence>
<dbReference type="SMART" id="SM01005">
    <property type="entry name" value="Ala_racemase_C"/>
    <property type="match status" value="1"/>
</dbReference>
<evidence type="ECO:0000256" key="8">
    <source>
        <dbReference type="PIRSR" id="PIRSR600821-50"/>
    </source>
</evidence>
<feature type="active site" description="Proton acceptor; specific for D-alanine" evidence="7">
    <location>
        <position position="37"/>
    </location>
</feature>
<dbReference type="InterPro" id="IPR020622">
    <property type="entry name" value="Ala_racemase_pyridoxalP-BS"/>
</dbReference>
<dbReference type="AlphaFoldDB" id="A0A346DZP6"/>
<evidence type="ECO:0000256" key="1">
    <source>
        <dbReference type="ARBA" id="ARBA00000316"/>
    </source>
</evidence>
<dbReference type="SUPFAM" id="SSF50621">
    <property type="entry name" value="Alanine racemase C-terminal domain-like"/>
    <property type="match status" value="1"/>
</dbReference>
<dbReference type="Proteomes" id="UP000256856">
    <property type="component" value="Chromosome"/>
</dbReference>
<accession>A0A346DZP6</accession>
<keyword evidence="12" id="KW-1185">Reference proteome</keyword>
<dbReference type="Gene3D" id="2.40.37.10">
    <property type="entry name" value="Lyase, Ornithine Decarboxylase, Chain A, domain 1"/>
    <property type="match status" value="1"/>
</dbReference>